<name>A0AAD7JLG5_9AGAR</name>
<reference evidence="2" key="1">
    <citation type="submission" date="2023-03" db="EMBL/GenBank/DDBJ databases">
        <title>Massive genome expansion in bonnet fungi (Mycena s.s.) driven by repeated elements and novel gene families across ecological guilds.</title>
        <authorList>
            <consortium name="Lawrence Berkeley National Laboratory"/>
            <person name="Harder C.B."/>
            <person name="Miyauchi S."/>
            <person name="Viragh M."/>
            <person name="Kuo A."/>
            <person name="Thoen E."/>
            <person name="Andreopoulos B."/>
            <person name="Lu D."/>
            <person name="Skrede I."/>
            <person name="Drula E."/>
            <person name="Henrissat B."/>
            <person name="Morin E."/>
            <person name="Kohler A."/>
            <person name="Barry K."/>
            <person name="LaButti K."/>
            <person name="Morin E."/>
            <person name="Salamov A."/>
            <person name="Lipzen A."/>
            <person name="Mereny Z."/>
            <person name="Hegedus B."/>
            <person name="Baldrian P."/>
            <person name="Stursova M."/>
            <person name="Weitz H."/>
            <person name="Taylor A."/>
            <person name="Grigoriev I.V."/>
            <person name="Nagy L.G."/>
            <person name="Martin F."/>
            <person name="Kauserud H."/>
        </authorList>
    </citation>
    <scope>NUCLEOTIDE SEQUENCE</scope>
    <source>
        <strain evidence="2">CBHHK188m</strain>
    </source>
</reference>
<feature type="region of interest" description="Disordered" evidence="1">
    <location>
        <begin position="187"/>
        <end position="248"/>
    </location>
</feature>
<keyword evidence="3" id="KW-1185">Reference proteome</keyword>
<dbReference type="GO" id="GO:0006396">
    <property type="term" value="P:RNA processing"/>
    <property type="evidence" value="ECO:0007669"/>
    <property type="project" value="InterPro"/>
</dbReference>
<feature type="compositionally biased region" description="Polar residues" evidence="1">
    <location>
        <begin position="282"/>
        <end position="300"/>
    </location>
</feature>
<dbReference type="GO" id="GO:0004525">
    <property type="term" value="F:ribonuclease III activity"/>
    <property type="evidence" value="ECO:0007669"/>
    <property type="project" value="InterPro"/>
</dbReference>
<sequence length="353" mass="39196">MGSVVEIKVRNIILRAIASPQFVFSFDNIDSYWASLTTSAKPWVRDALEHVGDGRIAPCVFSLLANRWVGEPVKMLKLVCKMLVSNLVFSAILMSVGACRGRIRTSSEAKVVADNMEAYVAAYARQFGTRRLKSWVFRAFAPLVDSIRSPCTIAWLTQIPVCSAKEIETAVATLVLNNPTNTQDMPCKPAKRKCLDDTEPLPKKAKLREGSRVVLGDRTNGQARSKRTRPKLRTRTQLTSDSPPSLLQRMSDAYPPPVSMPMLDPYLLPYLTEAPPTLLQRMTSLSPSPQRSHAQYQHQQYDAPYGPANGPWDPFRHPHPAVSAFSSSVHMPWWTACGIFASAMEDIGVSVPK</sequence>
<evidence type="ECO:0000256" key="1">
    <source>
        <dbReference type="SAM" id="MobiDB-lite"/>
    </source>
</evidence>
<comment type="caution">
    <text evidence="2">The sequence shown here is derived from an EMBL/GenBank/DDBJ whole genome shotgun (WGS) entry which is preliminary data.</text>
</comment>
<dbReference type="InterPro" id="IPR036389">
    <property type="entry name" value="RNase_III_sf"/>
</dbReference>
<feature type="compositionally biased region" description="Basic residues" evidence="1">
    <location>
        <begin position="224"/>
        <end position="234"/>
    </location>
</feature>
<proteinExistence type="predicted"/>
<feature type="region of interest" description="Disordered" evidence="1">
    <location>
        <begin position="282"/>
        <end position="310"/>
    </location>
</feature>
<dbReference type="AlphaFoldDB" id="A0AAD7JLG5"/>
<dbReference type="EMBL" id="JARJLG010000030">
    <property type="protein sequence ID" value="KAJ7767389.1"/>
    <property type="molecule type" value="Genomic_DNA"/>
</dbReference>
<dbReference type="Proteomes" id="UP001215280">
    <property type="component" value="Unassembled WGS sequence"/>
</dbReference>
<accession>A0AAD7JLG5</accession>
<gene>
    <name evidence="2" type="ORF">DFH07DRAFT_327127</name>
</gene>
<protein>
    <submittedName>
        <fullName evidence="2">Uncharacterized protein</fullName>
    </submittedName>
</protein>
<feature type="compositionally biased region" description="Polar residues" evidence="1">
    <location>
        <begin position="235"/>
        <end position="245"/>
    </location>
</feature>
<feature type="compositionally biased region" description="Basic and acidic residues" evidence="1">
    <location>
        <begin position="193"/>
        <end position="211"/>
    </location>
</feature>
<dbReference type="SUPFAM" id="SSF69065">
    <property type="entry name" value="RNase III domain-like"/>
    <property type="match status" value="1"/>
</dbReference>
<evidence type="ECO:0000313" key="3">
    <source>
        <dbReference type="Proteomes" id="UP001215280"/>
    </source>
</evidence>
<evidence type="ECO:0000313" key="2">
    <source>
        <dbReference type="EMBL" id="KAJ7767389.1"/>
    </source>
</evidence>
<organism evidence="2 3">
    <name type="scientific">Mycena maculata</name>
    <dbReference type="NCBI Taxonomy" id="230809"/>
    <lineage>
        <taxon>Eukaryota</taxon>
        <taxon>Fungi</taxon>
        <taxon>Dikarya</taxon>
        <taxon>Basidiomycota</taxon>
        <taxon>Agaricomycotina</taxon>
        <taxon>Agaricomycetes</taxon>
        <taxon>Agaricomycetidae</taxon>
        <taxon>Agaricales</taxon>
        <taxon>Marasmiineae</taxon>
        <taxon>Mycenaceae</taxon>
        <taxon>Mycena</taxon>
    </lineage>
</organism>